<feature type="compositionally biased region" description="Pro residues" evidence="6">
    <location>
        <begin position="1"/>
        <end position="14"/>
    </location>
</feature>
<organism evidence="9 10">
    <name type="scientific">Micromonospora ureilytica</name>
    <dbReference type="NCBI Taxonomy" id="709868"/>
    <lineage>
        <taxon>Bacteria</taxon>
        <taxon>Bacillati</taxon>
        <taxon>Actinomycetota</taxon>
        <taxon>Actinomycetes</taxon>
        <taxon>Micromonosporales</taxon>
        <taxon>Micromonosporaceae</taxon>
        <taxon>Micromonospora</taxon>
    </lineage>
</organism>
<dbReference type="InterPro" id="IPR010432">
    <property type="entry name" value="RDD"/>
</dbReference>
<dbReference type="EMBL" id="QDGB01000222">
    <property type="protein sequence ID" value="RQX17361.1"/>
    <property type="molecule type" value="Genomic_DNA"/>
</dbReference>
<protein>
    <submittedName>
        <fullName evidence="9">RDD family protein</fullName>
    </submittedName>
</protein>
<comment type="subcellular location">
    <subcellularLocation>
        <location evidence="1">Cell membrane</location>
        <topology evidence="1">Multi-pass membrane protein</topology>
    </subcellularLocation>
</comment>
<sequence length="233" mass="25188">MTQPPSYPTPPAGGPRPTTGGVAPQPGPHPQGYAAPPQYAPPGYAPPQFYGGPPRPVAPPPTLTPGGQPLASFSDRLLAMLLDAAVFMVVGLVLTVPAAIIFLVVIAPEVDLFAPDGSLGEADFVRDLLLPLLWLDLGIIAISLVLAYVYHVEMMFKSGQTFGKKMMKLRIVPLDPTRSLDRRAAAKRFLVQQLSGFLPGLSYLDGLWQLWDKPWQQCLHDKFAQTVVVKVSQ</sequence>
<keyword evidence="5 7" id="KW-0472">Membrane</keyword>
<evidence type="ECO:0000256" key="3">
    <source>
        <dbReference type="ARBA" id="ARBA00022692"/>
    </source>
</evidence>
<dbReference type="AlphaFoldDB" id="A0A3N9XW79"/>
<dbReference type="OrthoDB" id="5244233at2"/>
<evidence type="ECO:0000313" key="9">
    <source>
        <dbReference type="EMBL" id="RQX17361.1"/>
    </source>
</evidence>
<feature type="region of interest" description="Disordered" evidence="6">
    <location>
        <begin position="1"/>
        <end position="66"/>
    </location>
</feature>
<dbReference type="PANTHER" id="PTHR36115">
    <property type="entry name" value="PROLINE-RICH ANTIGEN HOMOLOG-RELATED"/>
    <property type="match status" value="1"/>
</dbReference>
<evidence type="ECO:0000259" key="8">
    <source>
        <dbReference type="Pfam" id="PF06271"/>
    </source>
</evidence>
<evidence type="ECO:0000256" key="2">
    <source>
        <dbReference type="ARBA" id="ARBA00022475"/>
    </source>
</evidence>
<gene>
    <name evidence="9" type="ORF">DDE19_11645</name>
</gene>
<feature type="transmembrane region" description="Helical" evidence="7">
    <location>
        <begin position="128"/>
        <end position="150"/>
    </location>
</feature>
<keyword evidence="2" id="KW-1003">Cell membrane</keyword>
<dbReference type="GO" id="GO:0005886">
    <property type="term" value="C:plasma membrane"/>
    <property type="evidence" value="ECO:0007669"/>
    <property type="project" value="UniProtKB-SubCell"/>
</dbReference>
<dbReference type="InterPro" id="IPR051791">
    <property type="entry name" value="Pra-immunoreactive"/>
</dbReference>
<evidence type="ECO:0000256" key="1">
    <source>
        <dbReference type="ARBA" id="ARBA00004651"/>
    </source>
</evidence>
<dbReference type="PANTHER" id="PTHR36115:SF4">
    <property type="entry name" value="MEMBRANE PROTEIN"/>
    <property type="match status" value="1"/>
</dbReference>
<dbReference type="Pfam" id="PF06271">
    <property type="entry name" value="RDD"/>
    <property type="match status" value="1"/>
</dbReference>
<evidence type="ECO:0000313" key="10">
    <source>
        <dbReference type="Proteomes" id="UP000278981"/>
    </source>
</evidence>
<keyword evidence="3 7" id="KW-0812">Transmembrane</keyword>
<feature type="compositionally biased region" description="Low complexity" evidence="6">
    <location>
        <begin position="15"/>
        <end position="37"/>
    </location>
</feature>
<reference evidence="9 10" key="1">
    <citation type="submission" date="2018-04" db="EMBL/GenBank/DDBJ databases">
        <title>Micromonosporas from Atacama Desert.</title>
        <authorList>
            <person name="Carro L."/>
            <person name="Klenk H.-P."/>
            <person name="Goodfellow M."/>
        </authorList>
    </citation>
    <scope>NUCLEOTIDE SEQUENCE [LARGE SCALE GENOMIC DNA]</scope>
    <source>
        <strain evidence="9 10">LB19</strain>
    </source>
</reference>
<dbReference type="Proteomes" id="UP000278981">
    <property type="component" value="Unassembled WGS sequence"/>
</dbReference>
<evidence type="ECO:0000256" key="4">
    <source>
        <dbReference type="ARBA" id="ARBA00022989"/>
    </source>
</evidence>
<comment type="caution">
    <text evidence="9">The sequence shown here is derived from an EMBL/GenBank/DDBJ whole genome shotgun (WGS) entry which is preliminary data.</text>
</comment>
<evidence type="ECO:0000256" key="6">
    <source>
        <dbReference type="SAM" id="MobiDB-lite"/>
    </source>
</evidence>
<feature type="domain" description="RDD" evidence="8">
    <location>
        <begin position="70"/>
        <end position="224"/>
    </location>
</feature>
<evidence type="ECO:0000256" key="5">
    <source>
        <dbReference type="ARBA" id="ARBA00023136"/>
    </source>
</evidence>
<feature type="compositionally biased region" description="Pro residues" evidence="6">
    <location>
        <begin position="53"/>
        <end position="63"/>
    </location>
</feature>
<evidence type="ECO:0000256" key="7">
    <source>
        <dbReference type="SAM" id="Phobius"/>
    </source>
</evidence>
<feature type="transmembrane region" description="Helical" evidence="7">
    <location>
        <begin position="84"/>
        <end position="108"/>
    </location>
</feature>
<dbReference type="RefSeq" id="WP_124818953.1">
    <property type="nucleotide sequence ID" value="NZ_QDGB01000222.1"/>
</dbReference>
<accession>A0A3N9XW79</accession>
<keyword evidence="4 7" id="KW-1133">Transmembrane helix</keyword>
<proteinExistence type="predicted"/>
<name>A0A3N9XW79_9ACTN</name>